<evidence type="ECO:0000259" key="10">
    <source>
        <dbReference type="PROSITE" id="PS50011"/>
    </source>
</evidence>
<evidence type="ECO:0000256" key="4">
    <source>
        <dbReference type="ARBA" id="ARBA00022741"/>
    </source>
</evidence>
<dbReference type="Gene3D" id="1.25.40.10">
    <property type="entry name" value="Tetratricopeptide repeat domain"/>
    <property type="match status" value="3"/>
</dbReference>
<keyword evidence="6 7" id="KW-0067">ATP-binding</keyword>
<keyword evidence="3" id="KW-0808">Transferase</keyword>
<dbReference type="PROSITE" id="PS50011">
    <property type="entry name" value="PROTEIN_KINASE_DOM"/>
    <property type="match status" value="1"/>
</dbReference>
<evidence type="ECO:0000256" key="8">
    <source>
        <dbReference type="SAM" id="Coils"/>
    </source>
</evidence>
<evidence type="ECO:0000256" key="9">
    <source>
        <dbReference type="SAM" id="MobiDB-lite"/>
    </source>
</evidence>
<evidence type="ECO:0000313" key="12">
    <source>
        <dbReference type="Proteomes" id="UP000264006"/>
    </source>
</evidence>
<dbReference type="SMART" id="SM00220">
    <property type="entry name" value="S_TKc"/>
    <property type="match status" value="1"/>
</dbReference>
<protein>
    <recommendedName>
        <fullName evidence="1">non-specific serine/threonine protein kinase</fullName>
        <ecNumber evidence="1">2.7.11.1</ecNumber>
    </recommendedName>
</protein>
<feature type="coiled-coil region" evidence="8">
    <location>
        <begin position="532"/>
        <end position="559"/>
    </location>
</feature>
<dbReference type="SUPFAM" id="SSF48452">
    <property type="entry name" value="TPR-like"/>
    <property type="match status" value="1"/>
</dbReference>
<keyword evidence="12" id="KW-1185">Reference proteome</keyword>
<dbReference type="PROSITE" id="PS00108">
    <property type="entry name" value="PROTEIN_KINASE_ST"/>
    <property type="match status" value="1"/>
</dbReference>
<dbReference type="AlphaFoldDB" id="A0A346Y1N4"/>
<dbReference type="Pfam" id="PF13428">
    <property type="entry name" value="TPR_14"/>
    <property type="match status" value="1"/>
</dbReference>
<dbReference type="InterPro" id="IPR000719">
    <property type="entry name" value="Prot_kinase_dom"/>
</dbReference>
<dbReference type="Gene3D" id="3.30.200.20">
    <property type="entry name" value="Phosphorylase Kinase, domain 1"/>
    <property type="match status" value="1"/>
</dbReference>
<keyword evidence="4 7" id="KW-0547">Nucleotide-binding</keyword>
<dbReference type="Pfam" id="PF14559">
    <property type="entry name" value="TPR_19"/>
    <property type="match status" value="1"/>
</dbReference>
<dbReference type="Gene3D" id="1.10.510.10">
    <property type="entry name" value="Transferase(Phosphotransferase) domain 1"/>
    <property type="match status" value="1"/>
</dbReference>
<keyword evidence="5" id="KW-0418">Kinase</keyword>
<dbReference type="SMART" id="SM00028">
    <property type="entry name" value="TPR"/>
    <property type="match status" value="5"/>
</dbReference>
<dbReference type="PANTHER" id="PTHR43289:SF6">
    <property type="entry name" value="SERINE_THREONINE-PROTEIN KINASE NEKL-3"/>
    <property type="match status" value="1"/>
</dbReference>
<evidence type="ECO:0000256" key="2">
    <source>
        <dbReference type="ARBA" id="ARBA00022527"/>
    </source>
</evidence>
<evidence type="ECO:0000256" key="7">
    <source>
        <dbReference type="PROSITE-ProRule" id="PRU10141"/>
    </source>
</evidence>
<evidence type="ECO:0000256" key="6">
    <source>
        <dbReference type="ARBA" id="ARBA00022840"/>
    </source>
</evidence>
<dbReference type="InterPro" id="IPR019734">
    <property type="entry name" value="TPR_rpt"/>
</dbReference>
<organism evidence="11 12">
    <name type="scientific">Euzebya pacifica</name>
    <dbReference type="NCBI Taxonomy" id="1608957"/>
    <lineage>
        <taxon>Bacteria</taxon>
        <taxon>Bacillati</taxon>
        <taxon>Actinomycetota</taxon>
        <taxon>Nitriliruptoria</taxon>
        <taxon>Euzebyales</taxon>
    </lineage>
</organism>
<name>A0A346Y1N4_9ACTN</name>
<dbReference type="Pfam" id="PF00069">
    <property type="entry name" value="Pkinase"/>
    <property type="match status" value="1"/>
</dbReference>
<dbReference type="Proteomes" id="UP000264006">
    <property type="component" value="Chromosome"/>
</dbReference>
<dbReference type="EMBL" id="CP031165">
    <property type="protein sequence ID" value="AXV08381.1"/>
    <property type="molecule type" value="Genomic_DNA"/>
</dbReference>
<dbReference type="InterPro" id="IPR008271">
    <property type="entry name" value="Ser/Thr_kinase_AS"/>
</dbReference>
<dbReference type="CDD" id="cd14014">
    <property type="entry name" value="STKc_PknB_like"/>
    <property type="match status" value="1"/>
</dbReference>
<feature type="binding site" evidence="7">
    <location>
        <position position="35"/>
    </location>
    <ligand>
        <name>ATP</name>
        <dbReference type="ChEBI" id="CHEBI:30616"/>
    </ligand>
</feature>
<sequence length="1049" mass="111409">MKLAGFERLSEIGSGAFGTVYRAWQVDFQREVAIKVLHDTRASEEDISRFERERRVLGGLSSHPHIVTVHAAGTTETGHRYIVMAFLDRGDWAGRIASTTRLDVPEVLDVGVKLCGALATAHDAGIVHRDIKPDNILLDEFAEPQLADFGIARTQQTRQLTVQGGLLGTVAYMAPEAFDGAVTPSTDLWSLAATLHHALLGSPAYRRAEMIQTMYAILNDELPSLVEMGVPPVVEEAVAAGLARSPSDRPADAAAFGRLLQQAQATLGLSPTRLLQRGVQPGPLPTAQAVGPSPPTRVAGEATDGPPITSGPATVPVPGLARLEEARVRWLTGDVPSAEQLLAELAADDNGMVADRARVGLAEIEAARGDVGAAIRHLRPLVSEHSPAREHAAITLSRLLAAMGDPDGAMTSLARASAWPGEGRGDLLAEYADLLQRMGEEREARDLIGAAADLPDGQGQGALLLGAALDLATGDLGRAEAVSTRLEFEAKDAETAGLALIVQGNCAERVDPDRAIACYRRVVDGDFPPEPVAIALLELQALHRDLDDAEEATAMARRLVDGGHPVAGPLAGVLEAAELAGRGDLSAAEGWLRTAEDRGRHPSNRPVLAYGRAALAAARDDRAGVEAALEPLFAAYATEHGAALQAVAAQLLADAGDPVKARALLERALDRGGPEHRAERLLVLGLLTEADGDHERADRLFRDALAVGHPTASRQAQVALGRRALISGDVDTAEAHLRRVIASGDWALAPEASVGLAEAMLMKGRWSRARALLETASEARSVHVSARAMAILADELGHRGERAPAEELLTRAAARAESDTDAFVLVMRIRAALHSLVGEHDGARQAYLRAAERATLGDREDLLLEAALTYVDEDDDVMAVTALGQLLESVDDPTVLDHATLFHAHARLRLGEQDARRTIRQVADGGGPAAVKALVGLAELYEDEGRPEEARHLYERWRDHAPADPEPLRRIAQVLLGAGRASEAKDAAKTALDIGGPEDMEPTLLVMGDVHRALGDHEAAAACWRRVLKSADPDLAEHADERLRSLGSG</sequence>
<dbReference type="RefSeq" id="WP_164710730.1">
    <property type="nucleotide sequence ID" value="NZ_CP031165.1"/>
</dbReference>
<keyword evidence="8" id="KW-0175">Coiled coil</keyword>
<gene>
    <name evidence="11" type="ORF">DVS28_a3708</name>
</gene>
<dbReference type="PROSITE" id="PS00107">
    <property type="entry name" value="PROTEIN_KINASE_ATP"/>
    <property type="match status" value="1"/>
</dbReference>
<dbReference type="SUPFAM" id="SSF56112">
    <property type="entry name" value="Protein kinase-like (PK-like)"/>
    <property type="match status" value="1"/>
</dbReference>
<dbReference type="InterPro" id="IPR017441">
    <property type="entry name" value="Protein_kinase_ATP_BS"/>
</dbReference>
<dbReference type="EC" id="2.7.11.1" evidence="1"/>
<dbReference type="SUPFAM" id="SSF81901">
    <property type="entry name" value="HCP-like"/>
    <property type="match status" value="1"/>
</dbReference>
<accession>A0A346Y1N4</accession>
<feature type="region of interest" description="Disordered" evidence="9">
    <location>
        <begin position="278"/>
        <end position="316"/>
    </location>
</feature>
<evidence type="ECO:0000256" key="5">
    <source>
        <dbReference type="ARBA" id="ARBA00022777"/>
    </source>
</evidence>
<dbReference type="InterPro" id="IPR011009">
    <property type="entry name" value="Kinase-like_dom_sf"/>
</dbReference>
<evidence type="ECO:0000256" key="3">
    <source>
        <dbReference type="ARBA" id="ARBA00022679"/>
    </source>
</evidence>
<dbReference type="GO" id="GO:0004674">
    <property type="term" value="F:protein serine/threonine kinase activity"/>
    <property type="evidence" value="ECO:0007669"/>
    <property type="project" value="UniProtKB-KW"/>
</dbReference>
<feature type="domain" description="Protein kinase" evidence="10">
    <location>
        <begin position="6"/>
        <end position="267"/>
    </location>
</feature>
<reference evidence="11 12" key="1">
    <citation type="submission" date="2018-09" db="EMBL/GenBank/DDBJ databases">
        <title>Complete genome sequence of Euzebya sp. DY32-46 isolated from seawater of Pacific Ocean.</title>
        <authorList>
            <person name="Xu L."/>
            <person name="Wu Y.-H."/>
            <person name="Xu X.-W."/>
        </authorList>
    </citation>
    <scope>NUCLEOTIDE SEQUENCE [LARGE SCALE GENOMIC DNA]</scope>
    <source>
        <strain evidence="11 12">DY32-46</strain>
    </source>
</reference>
<dbReference type="GO" id="GO:0005524">
    <property type="term" value="F:ATP binding"/>
    <property type="evidence" value="ECO:0007669"/>
    <property type="project" value="UniProtKB-UniRule"/>
</dbReference>
<proteinExistence type="predicted"/>
<evidence type="ECO:0000256" key="1">
    <source>
        <dbReference type="ARBA" id="ARBA00012513"/>
    </source>
</evidence>
<dbReference type="InterPro" id="IPR011990">
    <property type="entry name" value="TPR-like_helical_dom_sf"/>
</dbReference>
<keyword evidence="2" id="KW-0723">Serine/threonine-protein kinase</keyword>
<evidence type="ECO:0000313" key="11">
    <source>
        <dbReference type="EMBL" id="AXV08381.1"/>
    </source>
</evidence>
<dbReference type="PANTHER" id="PTHR43289">
    <property type="entry name" value="MITOGEN-ACTIVATED PROTEIN KINASE KINASE KINASE 20-RELATED"/>
    <property type="match status" value="1"/>
</dbReference>
<dbReference type="KEGG" id="euz:DVS28_a3708"/>